<dbReference type="SUPFAM" id="SSF103473">
    <property type="entry name" value="MFS general substrate transporter"/>
    <property type="match status" value="1"/>
</dbReference>
<dbReference type="InterPro" id="IPR020846">
    <property type="entry name" value="MFS_dom"/>
</dbReference>
<comment type="subcellular location">
    <subcellularLocation>
        <location evidence="1">Membrane</location>
        <topology evidence="1">Multi-pass membrane protein</topology>
    </subcellularLocation>
</comment>
<dbReference type="GO" id="GO:0005635">
    <property type="term" value="C:nuclear envelope"/>
    <property type="evidence" value="ECO:0007669"/>
    <property type="project" value="TreeGrafter"/>
</dbReference>
<sequence length="444" mass="48772">MTEHFKPGLSYAIVLLDVLVYSIYIPYFPVILGNYVSDSQWLRMQSLANLVAVVFAVVTGAVYDRFGGFAGLVLSQMCCLVTSLMLWYGSIALSIKSNNRGSEMVMEIDWVYICYLVSGFVLRKSNRTYAVISSIMTDKTHNVSLRERRLSSAAGMFGIGFALGPALAGVLSDAFTVNEMFKFGFALACLNMALNVNTFKGASILRAVPKAVKNTPDQRTRKVSTEANETTKSSVQVEGSSLPAHVSKIMLHPDLILILIIHGLTSFGQFCYISTVTLLIRDRFFTDPNHFGRLLSYFGITFSVSMWIIVPRLGSFFSEISLLIFGLIITALMRLINSCHNSLLLFYVAHTFIGLGTASISFVITNIVTRKGRAYEVTGSLVGAKDVVQRVSGFVSPLLVSTLPTSFGGYYTGPVVASFFYFASLVLVIIYNSSFSTASCKLKR</sequence>
<dbReference type="EMBL" id="HBIN01019039">
    <property type="protein sequence ID" value="CAE0444464.1"/>
    <property type="molecule type" value="Transcribed_RNA"/>
</dbReference>
<feature type="transmembrane region" description="Helical" evidence="2">
    <location>
        <begin position="255"/>
        <end position="279"/>
    </location>
</feature>
<keyword evidence="2" id="KW-0472">Membrane</keyword>
<feature type="transmembrane region" description="Helical" evidence="2">
    <location>
        <begin position="12"/>
        <end position="35"/>
    </location>
</feature>
<feature type="transmembrane region" description="Helical" evidence="2">
    <location>
        <begin position="47"/>
        <end position="63"/>
    </location>
</feature>
<dbReference type="PROSITE" id="PS50850">
    <property type="entry name" value="MFS"/>
    <property type="match status" value="1"/>
</dbReference>
<feature type="transmembrane region" description="Helical" evidence="2">
    <location>
        <begin position="316"/>
        <end position="336"/>
    </location>
</feature>
<evidence type="ECO:0000259" key="3">
    <source>
        <dbReference type="PROSITE" id="PS50850"/>
    </source>
</evidence>
<feature type="transmembrane region" description="Helical" evidence="2">
    <location>
        <begin position="150"/>
        <end position="171"/>
    </location>
</feature>
<feature type="transmembrane region" description="Helical" evidence="2">
    <location>
        <begin position="69"/>
        <end position="95"/>
    </location>
</feature>
<evidence type="ECO:0000313" key="4">
    <source>
        <dbReference type="EMBL" id="CAE0444464.1"/>
    </source>
</evidence>
<dbReference type="GO" id="GO:0016020">
    <property type="term" value="C:membrane"/>
    <property type="evidence" value="ECO:0007669"/>
    <property type="project" value="UniProtKB-SubCell"/>
</dbReference>
<dbReference type="InterPro" id="IPR036259">
    <property type="entry name" value="MFS_trans_sf"/>
</dbReference>
<feature type="transmembrane region" description="Helical" evidence="2">
    <location>
        <begin position="343"/>
        <end position="364"/>
    </location>
</feature>
<dbReference type="Gene3D" id="1.20.1250.20">
    <property type="entry name" value="MFS general substrate transporter like domains"/>
    <property type="match status" value="1"/>
</dbReference>
<name>A0A7S3PML5_9STRA</name>
<evidence type="ECO:0000256" key="1">
    <source>
        <dbReference type="ARBA" id="ARBA00004141"/>
    </source>
</evidence>
<protein>
    <recommendedName>
        <fullName evidence="3">Major facilitator superfamily (MFS) profile domain-containing protein</fullName>
    </recommendedName>
</protein>
<evidence type="ECO:0000256" key="2">
    <source>
        <dbReference type="SAM" id="Phobius"/>
    </source>
</evidence>
<reference evidence="4" key="1">
    <citation type="submission" date="2021-01" db="EMBL/GenBank/DDBJ databases">
        <authorList>
            <person name="Corre E."/>
            <person name="Pelletier E."/>
            <person name="Niang G."/>
            <person name="Scheremetjew M."/>
            <person name="Finn R."/>
            <person name="Kale V."/>
            <person name="Holt S."/>
            <person name="Cochrane G."/>
            <person name="Meng A."/>
            <person name="Brown T."/>
            <person name="Cohen L."/>
        </authorList>
    </citation>
    <scope>NUCLEOTIDE SEQUENCE</scope>
    <source>
        <strain evidence="4">GSBS06</strain>
    </source>
</reference>
<organism evidence="4">
    <name type="scientific">Aplanochytrium stocchinoi</name>
    <dbReference type="NCBI Taxonomy" id="215587"/>
    <lineage>
        <taxon>Eukaryota</taxon>
        <taxon>Sar</taxon>
        <taxon>Stramenopiles</taxon>
        <taxon>Bigyra</taxon>
        <taxon>Labyrinthulomycetes</taxon>
        <taxon>Thraustochytrida</taxon>
        <taxon>Thraustochytriidae</taxon>
        <taxon>Aplanochytrium</taxon>
    </lineage>
</organism>
<keyword evidence="2" id="KW-1133">Transmembrane helix</keyword>
<accession>A0A7S3PML5</accession>
<dbReference type="AlphaFoldDB" id="A0A7S3PML5"/>
<feature type="domain" description="Major facilitator superfamily (MFS) profile" evidence="3">
    <location>
        <begin position="1"/>
        <end position="441"/>
    </location>
</feature>
<gene>
    <name evidence="4" type="ORF">ASTO00021_LOCUS14516</name>
</gene>
<feature type="transmembrane region" description="Helical" evidence="2">
    <location>
        <begin position="410"/>
        <end position="431"/>
    </location>
</feature>
<proteinExistence type="predicted"/>
<feature type="transmembrane region" description="Helical" evidence="2">
    <location>
        <begin position="291"/>
        <end position="310"/>
    </location>
</feature>
<dbReference type="PANTHER" id="PTHR24002">
    <property type="entry name" value="SOLUTE CARRIER FAMILY 22 MEMBER 18"/>
    <property type="match status" value="1"/>
</dbReference>
<dbReference type="PANTHER" id="PTHR24002:SF3">
    <property type="entry name" value="SOLUTE CARRIER FAMILY 22 MEMBER 18"/>
    <property type="match status" value="1"/>
</dbReference>
<dbReference type="GO" id="GO:0022857">
    <property type="term" value="F:transmembrane transporter activity"/>
    <property type="evidence" value="ECO:0007669"/>
    <property type="project" value="InterPro"/>
</dbReference>
<keyword evidence="2" id="KW-0812">Transmembrane</keyword>